<dbReference type="InterPro" id="IPR025678">
    <property type="entry name" value="Imm3"/>
</dbReference>
<proteinExistence type="predicted"/>
<evidence type="ECO:0008006" key="3">
    <source>
        <dbReference type="Google" id="ProtNLM"/>
    </source>
</evidence>
<name>A0A7X2V613_9BACI</name>
<keyword evidence="2" id="KW-1185">Reference proteome</keyword>
<dbReference type="AlphaFoldDB" id="A0A7X2V613"/>
<organism evidence="1 2">
    <name type="scientific">Metabacillus mangrovi</name>
    <dbReference type="NCBI Taxonomy" id="1491830"/>
    <lineage>
        <taxon>Bacteria</taxon>
        <taxon>Bacillati</taxon>
        <taxon>Bacillota</taxon>
        <taxon>Bacilli</taxon>
        <taxon>Bacillales</taxon>
        <taxon>Bacillaceae</taxon>
        <taxon>Metabacillus</taxon>
    </lineage>
</organism>
<protein>
    <recommendedName>
        <fullName evidence="3">Immunity protein Imm3</fullName>
    </recommendedName>
</protein>
<accession>A0A7X2V613</accession>
<evidence type="ECO:0000313" key="1">
    <source>
        <dbReference type="EMBL" id="MTH55005.1"/>
    </source>
</evidence>
<evidence type="ECO:0000313" key="2">
    <source>
        <dbReference type="Proteomes" id="UP000434639"/>
    </source>
</evidence>
<dbReference type="Proteomes" id="UP000434639">
    <property type="component" value="Unassembled WGS sequence"/>
</dbReference>
<gene>
    <name evidence="1" type="ORF">GKZ89_16500</name>
</gene>
<sequence>MEDWEYNELFEAVQETYQDLLDENRGYRYALAKLADEFDNLGQIEDYIVDTAIGEIAITHGKVFIGRIEGITNRLKKFSPEKAENQLTSEELEDLEVRINKVVEGLKRVDVDYNSSAE</sequence>
<comment type="caution">
    <text evidence="1">The sequence shown here is derived from an EMBL/GenBank/DDBJ whole genome shotgun (WGS) entry which is preliminary data.</text>
</comment>
<dbReference type="OrthoDB" id="2917009at2"/>
<dbReference type="Pfam" id="PF14425">
    <property type="entry name" value="Imm3"/>
    <property type="match status" value="1"/>
</dbReference>
<reference evidence="1 2" key="1">
    <citation type="journal article" date="2017" name="Int. J. Syst. Evol. Microbiol.">
        <title>Bacillus mangrovi sp. nov., isolated from a sediment sample from a mangrove forest.</title>
        <authorList>
            <person name="Gupta V."/>
            <person name="Singh P.K."/>
            <person name="Korpole S."/>
            <person name="Tanuku N.R.S."/>
            <person name="Pinnaka A.K."/>
        </authorList>
    </citation>
    <scope>NUCLEOTIDE SEQUENCE [LARGE SCALE GENOMIC DNA]</scope>
    <source>
        <strain evidence="1 2">KCTC 33872</strain>
    </source>
</reference>
<dbReference type="RefSeq" id="WP_155113512.1">
    <property type="nucleotide sequence ID" value="NZ_WMIB01000021.1"/>
</dbReference>
<dbReference type="EMBL" id="WMIB01000021">
    <property type="protein sequence ID" value="MTH55005.1"/>
    <property type="molecule type" value="Genomic_DNA"/>
</dbReference>